<reference evidence="2" key="1">
    <citation type="submission" date="2017-05" db="EMBL/GenBank/DDBJ databases">
        <title>Physiological properties and genetic analysis related to exopolysaccharide production of fresh-water unicellular cyanobacterium Aphanothece sacrum, Suizenji Nori, that has been cultured as a food source in Japan.</title>
        <authorList>
            <person name="Kanesaki Y."/>
            <person name="Yoshikawa S."/>
            <person name="Ohki K."/>
        </authorList>
    </citation>
    <scope>NUCLEOTIDE SEQUENCE [LARGE SCALE GENOMIC DNA]</scope>
    <source>
        <strain evidence="2">FPU1</strain>
    </source>
</reference>
<proteinExistence type="predicted"/>
<organism evidence="1 2">
    <name type="scientific">Aphanothece sacrum FPU1</name>
    <dbReference type="NCBI Taxonomy" id="1920663"/>
    <lineage>
        <taxon>Bacteria</taxon>
        <taxon>Bacillati</taxon>
        <taxon>Cyanobacteriota</taxon>
        <taxon>Cyanophyceae</taxon>
        <taxon>Oscillatoriophycideae</taxon>
        <taxon>Chroococcales</taxon>
        <taxon>Aphanothecaceae</taxon>
        <taxon>Aphanothece</taxon>
    </lineage>
</organism>
<name>A0A401IHI6_APHSA</name>
<accession>A0A401IHI6</accession>
<comment type="caution">
    <text evidence="1">The sequence shown here is derived from an EMBL/GenBank/DDBJ whole genome shotgun (WGS) entry which is preliminary data.</text>
</comment>
<keyword evidence="2" id="KW-1185">Reference proteome</keyword>
<dbReference type="RefSeq" id="WP_124970466.1">
    <property type="nucleotide sequence ID" value="NZ_BDQK01000013.1"/>
</dbReference>
<evidence type="ECO:0000313" key="2">
    <source>
        <dbReference type="Proteomes" id="UP000287247"/>
    </source>
</evidence>
<protein>
    <submittedName>
        <fullName evidence="1">ATPase</fullName>
    </submittedName>
</protein>
<dbReference type="EMBL" id="BDQK01000013">
    <property type="protein sequence ID" value="GBF80752.1"/>
    <property type="molecule type" value="Genomic_DNA"/>
</dbReference>
<dbReference type="AlphaFoldDB" id="A0A401IHI6"/>
<dbReference type="Proteomes" id="UP000287247">
    <property type="component" value="Unassembled WGS sequence"/>
</dbReference>
<gene>
    <name evidence="1" type="ORF">AsFPU1_2157</name>
</gene>
<sequence length="92" mass="10457">MIIITILPMTMMLLPENAIADFVVWVEDGLQINRGNICNRLTENESKISNIEQKAKLEIATKLIKEGLSIEQIARVLNLPLKLVKEQVEKDE</sequence>
<evidence type="ECO:0000313" key="1">
    <source>
        <dbReference type="EMBL" id="GBF80752.1"/>
    </source>
</evidence>